<feature type="domain" description="Cystatin" evidence="5">
    <location>
        <begin position="1034"/>
        <end position="1142"/>
    </location>
</feature>
<evidence type="ECO:0000256" key="4">
    <source>
        <dbReference type="SAM" id="SignalP"/>
    </source>
</evidence>
<dbReference type="PANTHER" id="PTHR46186">
    <property type="entry name" value="CYSTATIN"/>
    <property type="match status" value="1"/>
</dbReference>
<feature type="domain" description="Cystatin" evidence="5">
    <location>
        <begin position="22"/>
        <end position="138"/>
    </location>
</feature>
<dbReference type="InterPro" id="IPR000010">
    <property type="entry name" value="Cystatin_dom"/>
</dbReference>
<dbReference type="GO" id="GO:0005615">
    <property type="term" value="C:extracellular space"/>
    <property type="evidence" value="ECO:0007669"/>
    <property type="project" value="TreeGrafter"/>
</dbReference>
<dbReference type="CDD" id="cd00042">
    <property type="entry name" value="CY"/>
    <property type="match status" value="7"/>
</dbReference>
<evidence type="ECO:0000259" key="5">
    <source>
        <dbReference type="SMART" id="SM00043"/>
    </source>
</evidence>
<feature type="signal peptide" evidence="4">
    <location>
        <begin position="1"/>
        <end position="20"/>
    </location>
</feature>
<name>A0A097GX18_FASGI</name>
<organism evidence="6">
    <name type="scientific">Fasciola gigantica</name>
    <name type="common">Giant liver fluke</name>
    <dbReference type="NCBI Taxonomy" id="46835"/>
    <lineage>
        <taxon>Eukaryota</taxon>
        <taxon>Metazoa</taxon>
        <taxon>Spiralia</taxon>
        <taxon>Lophotrochozoa</taxon>
        <taxon>Platyhelminthes</taxon>
        <taxon>Trematoda</taxon>
        <taxon>Digenea</taxon>
        <taxon>Plagiorchiida</taxon>
        <taxon>Echinostomata</taxon>
        <taxon>Echinostomatoidea</taxon>
        <taxon>Fasciolidae</taxon>
        <taxon>Fasciola</taxon>
    </lineage>
</organism>
<keyword evidence="2" id="KW-0646">Protease inhibitor</keyword>
<dbReference type="GO" id="GO:0031982">
    <property type="term" value="C:vesicle"/>
    <property type="evidence" value="ECO:0007669"/>
    <property type="project" value="TreeGrafter"/>
</dbReference>
<feature type="domain" description="Cystatin" evidence="5">
    <location>
        <begin position="439"/>
        <end position="541"/>
    </location>
</feature>
<dbReference type="InterPro" id="IPR046350">
    <property type="entry name" value="Cystatin_sf"/>
</dbReference>
<feature type="domain" description="Cystatin" evidence="5">
    <location>
        <begin position="1151"/>
        <end position="1262"/>
    </location>
</feature>
<dbReference type="Gene3D" id="3.10.450.10">
    <property type="match status" value="8"/>
</dbReference>
<evidence type="ECO:0000256" key="2">
    <source>
        <dbReference type="ARBA" id="ARBA00022690"/>
    </source>
</evidence>
<feature type="chain" id="PRO_5001930510" evidence="4">
    <location>
        <begin position="21"/>
        <end position="1489"/>
    </location>
</feature>
<reference evidence="6" key="1">
    <citation type="journal article" date="2014" name="Mol. Biochem. Parasitol.">
        <title>A 170kDa multi-domain cystatin of Fasciola gigantica is active in the male reproductive system.</title>
        <authorList>
            <person name="Geadkaew A."/>
            <person name="Kosa N."/>
            <person name="Siricoon S."/>
            <person name="Grams S.V."/>
            <person name="Grams R."/>
        </authorList>
    </citation>
    <scope>NUCLEOTIDE SEQUENCE</scope>
</reference>
<keyword evidence="3" id="KW-0789">Thiol protease inhibitor</keyword>
<gene>
    <name evidence="6" type="primary">MDC</name>
</gene>
<dbReference type="GO" id="GO:0005737">
    <property type="term" value="C:cytoplasm"/>
    <property type="evidence" value="ECO:0007669"/>
    <property type="project" value="TreeGrafter"/>
</dbReference>
<dbReference type="SUPFAM" id="SSF54403">
    <property type="entry name" value="Cystatin/monellin"/>
    <property type="match status" value="7"/>
</dbReference>
<evidence type="ECO:0000313" key="6">
    <source>
        <dbReference type="EMBL" id="AIT39701.1"/>
    </source>
</evidence>
<dbReference type="EMBL" id="KM217580">
    <property type="protein sequence ID" value="AIT39701.1"/>
    <property type="molecule type" value="mRNA"/>
</dbReference>
<evidence type="ECO:0000256" key="1">
    <source>
        <dbReference type="ARBA" id="ARBA00009403"/>
    </source>
</evidence>
<dbReference type="SMART" id="SM00043">
    <property type="entry name" value="CY"/>
    <property type="match status" value="7"/>
</dbReference>
<feature type="domain" description="Cystatin" evidence="5">
    <location>
        <begin position="653"/>
        <end position="770"/>
    </location>
</feature>
<dbReference type="GO" id="GO:0004869">
    <property type="term" value="F:cysteine-type endopeptidase inhibitor activity"/>
    <property type="evidence" value="ECO:0007669"/>
    <property type="project" value="UniProtKB-KW"/>
</dbReference>
<dbReference type="Pfam" id="PF00031">
    <property type="entry name" value="Cystatin"/>
    <property type="match status" value="4"/>
</dbReference>
<accession>A0A097GX18</accession>
<dbReference type="PROSITE" id="PS00287">
    <property type="entry name" value="CYSTATIN"/>
    <property type="match status" value="1"/>
</dbReference>
<keyword evidence="4" id="KW-0732">Signal</keyword>
<protein>
    <submittedName>
        <fullName evidence="6">Multi-domain cystatin</fullName>
    </submittedName>
</protein>
<dbReference type="PANTHER" id="PTHR46186:SF2">
    <property type="entry name" value="CYSTATIN"/>
    <property type="match status" value="1"/>
</dbReference>
<feature type="domain" description="Cystatin" evidence="5">
    <location>
        <begin position="313"/>
        <end position="406"/>
    </location>
</feature>
<sequence>MNYLLIILSSILLSVNLTEQNLLGGKRRLTRDEMHSDEFGQILSSAVLDCNREHLSEYWHRQETVSDATKQIVQGVNYEFNVRLRQTKCLKQSILDGQLKETDEECKVRHNTPIIVCSAAVWSRPWLKEKIQVNVRGHWKITPEKFSISEIQSALLDQTELAQQFSMAMSTAVKEYNRQGSHQKLVKYAGLFGKFRQTEEPGMLENRVFLQSTNCARPTTVDQFEQLRTDDCHTTDKSEKYLCVLKITETLDNATIVNCEPPASEFGGMWRLAGLGLNVPGKPKGTTEASIVDSKAPTDLWRKHWSSEPLDIVLLSNVRDLPPEQLENEEIKSVLREVVFAFNARINDMFMYTLSSVKSIKLQTEPEKKYTFTVRMQLTDCKKDQYIERMDAFEKDCSQLDSLKPVEECQMTASYTGDSKRPYRIGLNKCTRLSNILLGSPGSRVPLNAKTRGEGGFKELLERVADKFNAQFKLDNMYAVDKAENVMSQVVPGQIYTMNAVFKPTGCKLSTTSSCSEPTYQCDVEIFQGHSGNPVESINVTNCWRLVENSNPVKSKWTKLDIPSIDKEDIAKVTKRAVEFYNQQYNKKSPDWTYDYVDDVRKLTGTKELLSLFLFMKKDPDLKMKCYVTALTPYDDKNKITFTKCHEYRLPDGMPGGARSLSTDEVDEEDFRNILMQAEKLYNEKTENRYFHRLDRITNPTIQVVAGSLTKFQMHMQPTNCLKSKHKDEFEKQRYGLCGSVNITHVAVCDVHVWRQPWRNFEQIKLGSCEYNRRNVTSLGVIQPNRKNILAQPHFVDILDRATTVVNTQMNNKVFYKRATVENVQRQMVNGYKYTFEMGLHSTKCLRDEDFKTFTEKLWKKCTGKEKIHALHCRVSVWQKAAPEGEEEVTLESCICAYPPAEQADTKQKRLRKDELEKPEFRLLEKHAASMFNDSVESLTTYNVYSVENVKAHSGLGQNVEFDMYLKPGTSKLSAANEDHKASLNETSSNLTIPLFFIQCHVEAWKRPWLQNSSLVRVDKCRIIHEGRNNLMLGSLGAPDRNGVNKTYLDEVIPRLVEMFNRRSNLLYSYEKENVENAEQRIVAGQLITFDLFMKPIQGSSKCGGSTDAELKCPPENHFYFCKASVWSREWLKSEVLDLKDCAMVERPKHSLTGAPQPIEVQKPNPRLTDIKERAITLYNEKLSDDFVYGNGQISDAEEQVVAGLITRFKLRMEPVACKRTARNRQCDPLNSRLRVECQVVFWERPWMDESEKIALDNCRRFFNDGTAANHEVRLSREEEQSADFQLMLDQMAKLYQPNVPIVYDAKKILNARVKHNKVRNITFNIILKPSGCNESLPGSKEAECKAWAEQDEVSCEGQISEHPTGYRTMSLRNCRVLWKTESERALTKTEQASKWFLQSVRDAMKLFQSSSQANHQFRLRSVESGTLRRSDVELVKYKMILAETLCAPGEGDVSNDEQCPEKEPPVLRTCQVELKRKPDHSHDLSISC</sequence>
<dbReference type="InterPro" id="IPR018073">
    <property type="entry name" value="Prot_inh_cystat_CS"/>
</dbReference>
<comment type="similarity">
    <text evidence="1">Belongs to the cystatin family.</text>
</comment>
<feature type="domain" description="Cystatin" evidence="5">
    <location>
        <begin position="777"/>
        <end position="897"/>
    </location>
</feature>
<evidence type="ECO:0000256" key="3">
    <source>
        <dbReference type="ARBA" id="ARBA00022704"/>
    </source>
</evidence>
<proteinExistence type="evidence at transcript level"/>